<feature type="transmembrane region" description="Helical" evidence="10">
    <location>
        <begin position="181"/>
        <end position="201"/>
    </location>
</feature>
<dbReference type="EMBL" id="DVJJ01000141">
    <property type="protein sequence ID" value="HIS65512.1"/>
    <property type="molecule type" value="Genomic_DNA"/>
</dbReference>
<proteinExistence type="inferred from homology"/>
<feature type="transmembrane region" description="Helical" evidence="10">
    <location>
        <begin position="100"/>
        <end position="123"/>
    </location>
</feature>
<dbReference type="InterPro" id="IPR051327">
    <property type="entry name" value="MATE_MepA_subfamily"/>
</dbReference>
<dbReference type="NCBIfam" id="TIGR00797">
    <property type="entry name" value="matE"/>
    <property type="match status" value="1"/>
</dbReference>
<evidence type="ECO:0000256" key="8">
    <source>
        <dbReference type="ARBA" id="ARBA00023136"/>
    </source>
</evidence>
<dbReference type="InterPro" id="IPR002528">
    <property type="entry name" value="MATE_fam"/>
</dbReference>
<evidence type="ECO:0000256" key="2">
    <source>
        <dbReference type="ARBA" id="ARBA00008417"/>
    </source>
</evidence>
<dbReference type="Pfam" id="PF01554">
    <property type="entry name" value="MatE"/>
    <property type="match status" value="2"/>
</dbReference>
<evidence type="ECO:0000313" key="12">
    <source>
        <dbReference type="Proteomes" id="UP000886741"/>
    </source>
</evidence>
<keyword evidence="8 10" id="KW-0472">Membrane</keyword>
<evidence type="ECO:0000256" key="10">
    <source>
        <dbReference type="SAM" id="Phobius"/>
    </source>
</evidence>
<keyword evidence="7 10" id="KW-1133">Transmembrane helix</keyword>
<comment type="caution">
    <text evidence="11">The sequence shown here is derived from an EMBL/GenBank/DDBJ whole genome shotgun (WGS) entry which is preliminary data.</text>
</comment>
<evidence type="ECO:0000256" key="3">
    <source>
        <dbReference type="ARBA" id="ARBA00022106"/>
    </source>
</evidence>
<feature type="transmembrane region" description="Helical" evidence="10">
    <location>
        <begin position="55"/>
        <end position="79"/>
    </location>
</feature>
<feature type="transmembrane region" description="Helical" evidence="10">
    <location>
        <begin position="150"/>
        <end position="169"/>
    </location>
</feature>
<gene>
    <name evidence="11" type="ORF">IAA83_09115</name>
</gene>
<evidence type="ECO:0000256" key="1">
    <source>
        <dbReference type="ARBA" id="ARBA00004651"/>
    </source>
</evidence>
<keyword evidence="6 10" id="KW-0812">Transmembrane</keyword>
<evidence type="ECO:0000256" key="5">
    <source>
        <dbReference type="ARBA" id="ARBA00022475"/>
    </source>
</evidence>
<evidence type="ECO:0000256" key="7">
    <source>
        <dbReference type="ARBA" id="ARBA00022989"/>
    </source>
</evidence>
<feature type="transmembrane region" description="Helical" evidence="10">
    <location>
        <begin position="17"/>
        <end position="35"/>
    </location>
</feature>
<keyword evidence="5" id="KW-1003">Cell membrane</keyword>
<sequence length="466" mass="50284">MQQKQTEALGTQPIGKLLLRLAAPAVAAQIINLLYNLVDRMYIGHIAPTDTVGRVALTGVGVCLPLIMIISAFAALAGQGAAPRASIYLGKGETDKAEEVLGNATSALVFLSVVLTAVFYIFAEPMLLAFGANDGTGGTDNTLLYGFEYLRLYSLGTLFVLVTLGLNTFISAQGFTVTSMLTVLIGAVCNIILDPIFIFGLDMGVRGAALATILSQAVSMIWILKFLTGKKTTIRIRLRYLKPNWSVLLPSLALGLSPFIMMATESLIAVCFNTSLRKYGGDLAVGAMTILSSVMQFSMLPLQGLTQGAQPIISYNYGAGNADRVRHAFRLQVLCTTTFSVVLWLAVQCFPDVFIKIFNDAPSLVEVARPALRIYTAAVCLLGVQIGCQQTFVAIGNAKSSLFLALLRKVFLLIPFIYLLPNILPFQKTTCVFLAEPAADILAVATTVTLFSIQFRRAMKRLENHS</sequence>
<feature type="transmembrane region" description="Helical" evidence="10">
    <location>
        <begin position="402"/>
        <end position="420"/>
    </location>
</feature>
<evidence type="ECO:0000256" key="4">
    <source>
        <dbReference type="ARBA" id="ARBA00022448"/>
    </source>
</evidence>
<dbReference type="CDD" id="cd13143">
    <property type="entry name" value="MATE_MepA_like"/>
    <property type="match status" value="1"/>
</dbReference>
<dbReference type="GO" id="GO:0015297">
    <property type="term" value="F:antiporter activity"/>
    <property type="evidence" value="ECO:0007669"/>
    <property type="project" value="InterPro"/>
</dbReference>
<protein>
    <recommendedName>
        <fullName evidence="3">Multidrug export protein MepA</fullName>
    </recommendedName>
</protein>
<feature type="transmembrane region" description="Helical" evidence="10">
    <location>
        <begin position="245"/>
        <end position="263"/>
    </location>
</feature>
<feature type="transmembrane region" description="Helical" evidence="10">
    <location>
        <begin position="432"/>
        <end position="453"/>
    </location>
</feature>
<feature type="transmembrane region" description="Helical" evidence="10">
    <location>
        <begin position="207"/>
        <end position="224"/>
    </location>
</feature>
<evidence type="ECO:0000256" key="9">
    <source>
        <dbReference type="ARBA" id="ARBA00023251"/>
    </source>
</evidence>
<comment type="similarity">
    <text evidence="2">Belongs to the multi antimicrobial extrusion (MATE) (TC 2.A.66.1) family. MepA subfamily.</text>
</comment>
<organism evidence="11 12">
    <name type="scientific">Candidatus Avoscillospira avistercoris</name>
    <dbReference type="NCBI Taxonomy" id="2840707"/>
    <lineage>
        <taxon>Bacteria</taxon>
        <taxon>Bacillati</taxon>
        <taxon>Bacillota</taxon>
        <taxon>Clostridia</taxon>
        <taxon>Eubacteriales</taxon>
        <taxon>Oscillospiraceae</taxon>
        <taxon>Oscillospiraceae incertae sedis</taxon>
        <taxon>Candidatus Avoscillospira</taxon>
    </lineage>
</organism>
<dbReference type="InterPro" id="IPR048279">
    <property type="entry name" value="MdtK-like"/>
</dbReference>
<dbReference type="Proteomes" id="UP000886741">
    <property type="component" value="Unassembled WGS sequence"/>
</dbReference>
<evidence type="ECO:0000313" key="11">
    <source>
        <dbReference type="EMBL" id="HIS65512.1"/>
    </source>
</evidence>
<dbReference type="PANTHER" id="PTHR43823:SF3">
    <property type="entry name" value="MULTIDRUG EXPORT PROTEIN MEPA"/>
    <property type="match status" value="1"/>
</dbReference>
<dbReference type="GO" id="GO:0046677">
    <property type="term" value="P:response to antibiotic"/>
    <property type="evidence" value="ECO:0007669"/>
    <property type="project" value="UniProtKB-KW"/>
</dbReference>
<feature type="transmembrane region" description="Helical" evidence="10">
    <location>
        <begin position="283"/>
        <end position="302"/>
    </location>
</feature>
<dbReference type="PANTHER" id="PTHR43823">
    <property type="entry name" value="SPORULATION PROTEIN YKVU"/>
    <property type="match status" value="1"/>
</dbReference>
<reference evidence="11" key="1">
    <citation type="submission" date="2020-10" db="EMBL/GenBank/DDBJ databases">
        <authorList>
            <person name="Gilroy R."/>
        </authorList>
    </citation>
    <scope>NUCLEOTIDE SEQUENCE</scope>
    <source>
        <strain evidence="11">ChiBcec16-1751</strain>
    </source>
</reference>
<feature type="transmembrane region" description="Helical" evidence="10">
    <location>
        <begin position="374"/>
        <end position="395"/>
    </location>
</feature>
<reference evidence="11" key="2">
    <citation type="journal article" date="2021" name="PeerJ">
        <title>Extensive microbial diversity within the chicken gut microbiome revealed by metagenomics and culture.</title>
        <authorList>
            <person name="Gilroy R."/>
            <person name="Ravi A."/>
            <person name="Getino M."/>
            <person name="Pursley I."/>
            <person name="Horton D.L."/>
            <person name="Alikhan N.F."/>
            <person name="Baker D."/>
            <person name="Gharbi K."/>
            <person name="Hall N."/>
            <person name="Watson M."/>
            <person name="Adriaenssens E.M."/>
            <person name="Foster-Nyarko E."/>
            <person name="Jarju S."/>
            <person name="Secka A."/>
            <person name="Antonio M."/>
            <person name="Oren A."/>
            <person name="Chaudhuri R.R."/>
            <person name="La Ragione R."/>
            <person name="Hildebrand F."/>
            <person name="Pallen M.J."/>
        </authorList>
    </citation>
    <scope>NUCLEOTIDE SEQUENCE</scope>
    <source>
        <strain evidence="11">ChiBcec16-1751</strain>
    </source>
</reference>
<comment type="subcellular location">
    <subcellularLocation>
        <location evidence="1">Cell membrane</location>
        <topology evidence="1">Multi-pass membrane protein</topology>
    </subcellularLocation>
</comment>
<dbReference type="GO" id="GO:0005886">
    <property type="term" value="C:plasma membrane"/>
    <property type="evidence" value="ECO:0007669"/>
    <property type="project" value="UniProtKB-SubCell"/>
</dbReference>
<evidence type="ECO:0000256" key="6">
    <source>
        <dbReference type="ARBA" id="ARBA00022692"/>
    </source>
</evidence>
<feature type="transmembrane region" description="Helical" evidence="10">
    <location>
        <begin position="333"/>
        <end position="354"/>
    </location>
</feature>
<dbReference type="InterPro" id="IPR045070">
    <property type="entry name" value="MATE_MepA-like"/>
</dbReference>
<accession>A0A9D1JTV1</accession>
<dbReference type="PIRSF" id="PIRSF006603">
    <property type="entry name" value="DinF"/>
    <property type="match status" value="1"/>
</dbReference>
<keyword evidence="4" id="KW-0813">Transport</keyword>
<dbReference type="GO" id="GO:0042910">
    <property type="term" value="F:xenobiotic transmembrane transporter activity"/>
    <property type="evidence" value="ECO:0007669"/>
    <property type="project" value="InterPro"/>
</dbReference>
<name>A0A9D1JTV1_9FIRM</name>
<keyword evidence="9" id="KW-0046">Antibiotic resistance</keyword>
<dbReference type="AlphaFoldDB" id="A0A9D1JTV1"/>